<reference evidence="1 2" key="1">
    <citation type="journal article" date="2023" name="Hortic Res">
        <title>Pangenome of water caltrop reveals structural variations and asymmetric subgenome divergence after allopolyploidization.</title>
        <authorList>
            <person name="Zhang X."/>
            <person name="Chen Y."/>
            <person name="Wang L."/>
            <person name="Yuan Y."/>
            <person name="Fang M."/>
            <person name="Shi L."/>
            <person name="Lu R."/>
            <person name="Comes H.P."/>
            <person name="Ma Y."/>
            <person name="Chen Y."/>
            <person name="Huang G."/>
            <person name="Zhou Y."/>
            <person name="Zheng Z."/>
            <person name="Qiu Y."/>
        </authorList>
    </citation>
    <scope>NUCLEOTIDE SEQUENCE [LARGE SCALE GENOMIC DNA]</scope>
    <source>
        <tissue evidence="1">Roots</tissue>
    </source>
</reference>
<dbReference type="Proteomes" id="UP001345219">
    <property type="component" value="Chromosome 18"/>
</dbReference>
<accession>A0AAN7KZM6</accession>
<organism evidence="1 2">
    <name type="scientific">Trapa incisa</name>
    <dbReference type="NCBI Taxonomy" id="236973"/>
    <lineage>
        <taxon>Eukaryota</taxon>
        <taxon>Viridiplantae</taxon>
        <taxon>Streptophyta</taxon>
        <taxon>Embryophyta</taxon>
        <taxon>Tracheophyta</taxon>
        <taxon>Spermatophyta</taxon>
        <taxon>Magnoliopsida</taxon>
        <taxon>eudicotyledons</taxon>
        <taxon>Gunneridae</taxon>
        <taxon>Pentapetalae</taxon>
        <taxon>rosids</taxon>
        <taxon>malvids</taxon>
        <taxon>Myrtales</taxon>
        <taxon>Lythraceae</taxon>
        <taxon>Trapa</taxon>
    </lineage>
</organism>
<evidence type="ECO:0000313" key="2">
    <source>
        <dbReference type="Proteomes" id="UP001345219"/>
    </source>
</evidence>
<comment type="caution">
    <text evidence="1">The sequence shown here is derived from an EMBL/GenBank/DDBJ whole genome shotgun (WGS) entry which is preliminary data.</text>
</comment>
<protein>
    <submittedName>
        <fullName evidence="1">Uncharacterized protein</fullName>
    </submittedName>
</protein>
<dbReference type="AlphaFoldDB" id="A0AAN7KZM6"/>
<proteinExistence type="predicted"/>
<dbReference type="EMBL" id="JAXIOK010000003">
    <property type="protein sequence ID" value="KAK4775935.1"/>
    <property type="molecule type" value="Genomic_DNA"/>
</dbReference>
<evidence type="ECO:0000313" key="1">
    <source>
        <dbReference type="EMBL" id="KAK4775935.1"/>
    </source>
</evidence>
<keyword evidence="2" id="KW-1185">Reference proteome</keyword>
<name>A0AAN7KZM6_9MYRT</name>
<gene>
    <name evidence="1" type="ORF">SAY87_023896</name>
</gene>
<sequence>MQRSDLLGVVAANVIKHWPCRSTDKEKEVDLAPYNGMIIGVLQNWYTFALWHPCVLEMMSHPPAAQLTALLVHIILLCRDNGQNQTHHFVTKPQLLDSLAIELHSHIKHQVGIGIQWNKTETSIYSTKKLNSVNREKRRNPQLPH</sequence>